<dbReference type="PANTHER" id="PTHR43133:SF51">
    <property type="entry name" value="RNA POLYMERASE SIGMA FACTOR"/>
    <property type="match status" value="1"/>
</dbReference>
<evidence type="ECO:0000256" key="5">
    <source>
        <dbReference type="SAM" id="MobiDB-lite"/>
    </source>
</evidence>
<dbReference type="Proteomes" id="UP001063350">
    <property type="component" value="Chromosome"/>
</dbReference>
<dbReference type="KEGG" id="ddu:GF1_11040"/>
<protein>
    <submittedName>
        <fullName evidence="8">RNA polymerase sigma factor</fullName>
    </submittedName>
</protein>
<dbReference type="CDD" id="cd06171">
    <property type="entry name" value="Sigma70_r4"/>
    <property type="match status" value="1"/>
</dbReference>
<name>A0A915XK42_9BACT</name>
<dbReference type="GO" id="GO:0006352">
    <property type="term" value="P:DNA-templated transcription initiation"/>
    <property type="evidence" value="ECO:0007669"/>
    <property type="project" value="InterPro"/>
</dbReference>
<dbReference type="InterPro" id="IPR007627">
    <property type="entry name" value="RNA_pol_sigma70_r2"/>
</dbReference>
<organism evidence="8 9">
    <name type="scientific">Desulfolithobacter dissulfuricans</name>
    <dbReference type="NCBI Taxonomy" id="2795293"/>
    <lineage>
        <taxon>Bacteria</taxon>
        <taxon>Pseudomonadati</taxon>
        <taxon>Thermodesulfobacteriota</taxon>
        <taxon>Desulfobulbia</taxon>
        <taxon>Desulfobulbales</taxon>
        <taxon>Desulfobulbaceae</taxon>
        <taxon>Desulfolithobacter</taxon>
    </lineage>
</organism>
<evidence type="ECO:0000259" key="6">
    <source>
        <dbReference type="Pfam" id="PF04542"/>
    </source>
</evidence>
<dbReference type="InterPro" id="IPR039425">
    <property type="entry name" value="RNA_pol_sigma-70-like"/>
</dbReference>
<dbReference type="InterPro" id="IPR014284">
    <property type="entry name" value="RNA_pol_sigma-70_dom"/>
</dbReference>
<evidence type="ECO:0000256" key="1">
    <source>
        <dbReference type="ARBA" id="ARBA00010641"/>
    </source>
</evidence>
<dbReference type="InterPro" id="IPR036388">
    <property type="entry name" value="WH-like_DNA-bd_sf"/>
</dbReference>
<dbReference type="InterPro" id="IPR013249">
    <property type="entry name" value="RNA_pol_sigma70_r4_t2"/>
</dbReference>
<sequence length="193" mass="23059">MEISDDVIVQEVLDGNRERYRLLVTRYQRQIYNLMYRYCRNDEDAADLTQEAFVRAFTRLHQYRTGQRFFSWLYSLAVNLARDWYRKSRKRQTLRSELLTNSDPLDTGSAQQEKMEQDQEIEQLVQALDLLPDKTREIVILRYLHELPIKEVAKIFGLGESAVKMRLSRAMQQLRNIMQEDGRYGTRETRQGE</sequence>
<comment type="similarity">
    <text evidence="1">Belongs to the sigma-70 factor family. ECF subfamily.</text>
</comment>
<dbReference type="GO" id="GO:0003677">
    <property type="term" value="F:DNA binding"/>
    <property type="evidence" value="ECO:0007669"/>
    <property type="project" value="InterPro"/>
</dbReference>
<dbReference type="SUPFAM" id="SSF88946">
    <property type="entry name" value="Sigma2 domain of RNA polymerase sigma factors"/>
    <property type="match status" value="1"/>
</dbReference>
<dbReference type="Pfam" id="PF08281">
    <property type="entry name" value="Sigma70_r4_2"/>
    <property type="match status" value="1"/>
</dbReference>
<evidence type="ECO:0000256" key="4">
    <source>
        <dbReference type="ARBA" id="ARBA00023163"/>
    </source>
</evidence>
<proteinExistence type="inferred from homology"/>
<evidence type="ECO:0000256" key="3">
    <source>
        <dbReference type="ARBA" id="ARBA00023082"/>
    </source>
</evidence>
<feature type="domain" description="RNA polymerase sigma factor 70 region 4 type 2" evidence="7">
    <location>
        <begin position="122"/>
        <end position="174"/>
    </location>
</feature>
<evidence type="ECO:0000313" key="9">
    <source>
        <dbReference type="Proteomes" id="UP001063350"/>
    </source>
</evidence>
<keyword evidence="3" id="KW-0731">Sigma factor</keyword>
<gene>
    <name evidence="8" type="ORF">GF1_11040</name>
</gene>
<reference evidence="8" key="1">
    <citation type="submission" date="2020-12" db="EMBL/GenBank/DDBJ databases">
        <title>Desulfobium dissulfuricans gen. nov., sp. nov., a novel mesophilic, sulfate-reducing bacterium isolated from a deep-sea hydrothermal vent.</title>
        <authorList>
            <person name="Hashimoto Y."/>
            <person name="Tame A."/>
            <person name="Sawayama S."/>
            <person name="Miyazaki J."/>
            <person name="Takai K."/>
            <person name="Nakagawa S."/>
        </authorList>
    </citation>
    <scope>NUCLEOTIDE SEQUENCE</scope>
    <source>
        <strain evidence="8">GF1</strain>
    </source>
</reference>
<dbReference type="AlphaFoldDB" id="A0A915XK42"/>
<dbReference type="EMBL" id="AP024233">
    <property type="protein sequence ID" value="BCO08728.1"/>
    <property type="molecule type" value="Genomic_DNA"/>
</dbReference>
<evidence type="ECO:0000259" key="7">
    <source>
        <dbReference type="Pfam" id="PF08281"/>
    </source>
</evidence>
<dbReference type="NCBIfam" id="TIGR02937">
    <property type="entry name" value="sigma70-ECF"/>
    <property type="match status" value="1"/>
</dbReference>
<keyword evidence="9" id="KW-1185">Reference proteome</keyword>
<dbReference type="Pfam" id="PF04542">
    <property type="entry name" value="Sigma70_r2"/>
    <property type="match status" value="1"/>
</dbReference>
<feature type="region of interest" description="Disordered" evidence="5">
    <location>
        <begin position="96"/>
        <end position="116"/>
    </location>
</feature>
<keyword evidence="2" id="KW-0805">Transcription regulation</keyword>
<evidence type="ECO:0000313" key="8">
    <source>
        <dbReference type="EMBL" id="BCO08728.1"/>
    </source>
</evidence>
<dbReference type="GO" id="GO:0016987">
    <property type="term" value="F:sigma factor activity"/>
    <property type="evidence" value="ECO:0007669"/>
    <property type="project" value="UniProtKB-KW"/>
</dbReference>
<dbReference type="Gene3D" id="1.10.10.10">
    <property type="entry name" value="Winged helix-like DNA-binding domain superfamily/Winged helix DNA-binding domain"/>
    <property type="match status" value="1"/>
</dbReference>
<keyword evidence="4" id="KW-0804">Transcription</keyword>
<dbReference type="Gene3D" id="1.10.1740.10">
    <property type="match status" value="1"/>
</dbReference>
<dbReference type="InterPro" id="IPR013325">
    <property type="entry name" value="RNA_pol_sigma_r2"/>
</dbReference>
<feature type="compositionally biased region" description="Polar residues" evidence="5">
    <location>
        <begin position="98"/>
        <end position="112"/>
    </location>
</feature>
<dbReference type="SUPFAM" id="SSF88659">
    <property type="entry name" value="Sigma3 and sigma4 domains of RNA polymerase sigma factors"/>
    <property type="match status" value="1"/>
</dbReference>
<dbReference type="InterPro" id="IPR013324">
    <property type="entry name" value="RNA_pol_sigma_r3/r4-like"/>
</dbReference>
<feature type="domain" description="RNA polymerase sigma-70 region 2" evidence="6">
    <location>
        <begin position="23"/>
        <end position="90"/>
    </location>
</feature>
<evidence type="ECO:0000256" key="2">
    <source>
        <dbReference type="ARBA" id="ARBA00023015"/>
    </source>
</evidence>
<dbReference type="PANTHER" id="PTHR43133">
    <property type="entry name" value="RNA POLYMERASE ECF-TYPE SIGMA FACTO"/>
    <property type="match status" value="1"/>
</dbReference>
<accession>A0A915XK42</accession>
<dbReference type="RefSeq" id="WP_267928628.1">
    <property type="nucleotide sequence ID" value="NZ_AP024233.1"/>
</dbReference>